<feature type="non-terminal residue" evidence="2">
    <location>
        <position position="249"/>
    </location>
</feature>
<comment type="caution">
    <text evidence="2">The sequence shown here is derived from an EMBL/GenBank/DDBJ whole genome shotgun (WGS) entry which is preliminary data.</text>
</comment>
<evidence type="ECO:0000313" key="3">
    <source>
        <dbReference type="Proteomes" id="UP000885722"/>
    </source>
</evidence>
<feature type="transmembrane region" description="Helical" evidence="1">
    <location>
        <begin position="171"/>
        <end position="190"/>
    </location>
</feature>
<evidence type="ECO:0000313" key="2">
    <source>
        <dbReference type="EMBL" id="HFC03970.1"/>
    </source>
</evidence>
<evidence type="ECO:0000256" key="1">
    <source>
        <dbReference type="SAM" id="Phobius"/>
    </source>
</evidence>
<feature type="transmembrane region" description="Helical" evidence="1">
    <location>
        <begin position="202"/>
        <end position="220"/>
    </location>
</feature>
<feature type="transmembrane region" description="Helical" evidence="1">
    <location>
        <begin position="140"/>
        <end position="164"/>
    </location>
</feature>
<feature type="transmembrane region" description="Helical" evidence="1">
    <location>
        <begin position="95"/>
        <end position="128"/>
    </location>
</feature>
<dbReference type="EMBL" id="DRNO01000257">
    <property type="protein sequence ID" value="HFC03970.1"/>
    <property type="molecule type" value="Genomic_DNA"/>
</dbReference>
<feature type="transmembrane region" description="Helical" evidence="1">
    <location>
        <begin position="12"/>
        <end position="31"/>
    </location>
</feature>
<keyword evidence="1" id="KW-1133">Transmembrane helix</keyword>
<evidence type="ECO:0008006" key="4">
    <source>
        <dbReference type="Google" id="ProtNLM"/>
    </source>
</evidence>
<sequence>MIRIWRNDRLFYGFLLLYMAGIAALILTTPLSPTEAQLFYREEWSPAIWIARILHEYLPGPLGLRLVPFLLGMLNLRLFYRLLPDYFPQLEDRRFTLVIFSILPGVIAANVLLNDAVFALTLTLLFLLAYRKKLFWLELLALLLLLSTATAMFALYLGVAIYAFVRREYRLGIVAAILLVVSLATGLYSIGGRPQGHLPELFGIYAALFSPLFFVYYFYALYRVALEGPRDLYWSISFTALALSILLSI</sequence>
<reference evidence="2" key="1">
    <citation type="journal article" date="2020" name="mSystems">
        <title>Genome- and Community-Level Interaction Insights into Carbon Utilization and Element Cycling Functions of Hydrothermarchaeota in Hydrothermal Sediment.</title>
        <authorList>
            <person name="Zhou Z."/>
            <person name="Liu Y."/>
            <person name="Xu W."/>
            <person name="Pan J."/>
            <person name="Luo Z.H."/>
            <person name="Li M."/>
        </authorList>
    </citation>
    <scope>NUCLEOTIDE SEQUENCE [LARGE SCALE GENOMIC DNA]</scope>
    <source>
        <strain evidence="2">HyVt-513</strain>
    </source>
</reference>
<accession>A0A7V2SK83</accession>
<gene>
    <name evidence="2" type="ORF">ENJ74_03775</name>
</gene>
<name>A0A7V2SK83_9BACT</name>
<keyword evidence="1" id="KW-0472">Membrane</keyword>
<dbReference type="Proteomes" id="UP000885722">
    <property type="component" value="Unassembled WGS sequence"/>
</dbReference>
<organism evidence="2 3">
    <name type="scientific">Nitratifractor salsuginis</name>
    <dbReference type="NCBI Taxonomy" id="269261"/>
    <lineage>
        <taxon>Bacteria</taxon>
        <taxon>Pseudomonadati</taxon>
        <taxon>Campylobacterota</taxon>
        <taxon>Epsilonproteobacteria</taxon>
        <taxon>Campylobacterales</taxon>
        <taxon>Sulfurovaceae</taxon>
        <taxon>Nitratifractor</taxon>
    </lineage>
</organism>
<keyword evidence="1" id="KW-0812">Transmembrane</keyword>
<proteinExistence type="predicted"/>
<protein>
    <recommendedName>
        <fullName evidence="4">Glycosyltransferase RgtA/B/C/D-like domain-containing protein</fullName>
    </recommendedName>
</protein>
<dbReference type="AlphaFoldDB" id="A0A7V2SK83"/>
<feature type="transmembrane region" description="Helical" evidence="1">
    <location>
        <begin position="62"/>
        <end position="83"/>
    </location>
</feature>